<evidence type="ECO:0000313" key="2">
    <source>
        <dbReference type="EMBL" id="CAE7427803.1"/>
    </source>
</evidence>
<organism evidence="2 3">
    <name type="scientific">Symbiodinium pilosum</name>
    <name type="common">Dinoflagellate</name>
    <dbReference type="NCBI Taxonomy" id="2952"/>
    <lineage>
        <taxon>Eukaryota</taxon>
        <taxon>Sar</taxon>
        <taxon>Alveolata</taxon>
        <taxon>Dinophyceae</taxon>
        <taxon>Suessiales</taxon>
        <taxon>Symbiodiniaceae</taxon>
        <taxon>Symbiodinium</taxon>
    </lineage>
</organism>
<keyword evidence="3" id="KW-1185">Reference proteome</keyword>
<evidence type="ECO:0000313" key="3">
    <source>
        <dbReference type="Proteomes" id="UP000649617"/>
    </source>
</evidence>
<evidence type="ECO:0000256" key="1">
    <source>
        <dbReference type="SAM" id="MobiDB-lite"/>
    </source>
</evidence>
<feature type="region of interest" description="Disordered" evidence="1">
    <location>
        <begin position="12"/>
        <end position="110"/>
    </location>
</feature>
<comment type="caution">
    <text evidence="2">The sequence shown here is derived from an EMBL/GenBank/DDBJ whole genome shotgun (WGS) entry which is preliminary data.</text>
</comment>
<reference evidence="2" key="1">
    <citation type="submission" date="2021-02" db="EMBL/GenBank/DDBJ databases">
        <authorList>
            <person name="Dougan E. K."/>
            <person name="Rhodes N."/>
            <person name="Thang M."/>
            <person name="Chan C."/>
        </authorList>
    </citation>
    <scope>NUCLEOTIDE SEQUENCE</scope>
</reference>
<dbReference type="AlphaFoldDB" id="A0A812R8C7"/>
<dbReference type="EMBL" id="CAJNIZ010019549">
    <property type="protein sequence ID" value="CAE7427803.1"/>
    <property type="molecule type" value="Genomic_DNA"/>
</dbReference>
<feature type="compositionally biased region" description="Low complexity" evidence="1">
    <location>
        <begin position="12"/>
        <end position="25"/>
    </location>
</feature>
<dbReference type="Proteomes" id="UP000649617">
    <property type="component" value="Unassembled WGS sequence"/>
</dbReference>
<protein>
    <submittedName>
        <fullName evidence="2">Uncharacterized protein</fullName>
    </submittedName>
</protein>
<proteinExistence type="predicted"/>
<feature type="compositionally biased region" description="Basic and acidic residues" evidence="1">
    <location>
        <begin position="55"/>
        <end position="64"/>
    </location>
</feature>
<feature type="non-terminal residue" evidence="2">
    <location>
        <position position="110"/>
    </location>
</feature>
<feature type="non-terminal residue" evidence="2">
    <location>
        <position position="1"/>
    </location>
</feature>
<accession>A0A812R8C7</accession>
<name>A0A812R8C7_SYMPI</name>
<gene>
    <name evidence="2" type="ORF">SPIL2461_LOCUS10478</name>
</gene>
<sequence>CGRCCQGGAAALAPAQGAPAAPGKGRCFRGHRGGPRGSHSAAQRASSQGLRRRREGPVLERDAQEVGGGSRSESQPRRRRRVAVLRPHGESAGGDCKSEGRYYRRGCASP</sequence>